<accession>A0ABS7NPN3</accession>
<dbReference type="Proteomes" id="UP001520140">
    <property type="component" value="Unassembled WGS sequence"/>
</dbReference>
<evidence type="ECO:0000313" key="1">
    <source>
        <dbReference type="EMBL" id="MBY6319968.1"/>
    </source>
</evidence>
<reference evidence="1 2" key="1">
    <citation type="submission" date="2020-06" db="EMBL/GenBank/DDBJ databases">
        <title>Taxonomy, biology and ecology of Rhodococcus bacteria occurring in California pistachio and other woody hosts as revealed by genome sequence analyses.</title>
        <authorList>
            <person name="Gai Y."/>
            <person name="Riely B."/>
        </authorList>
    </citation>
    <scope>NUCLEOTIDE SEQUENCE [LARGE SCALE GENOMIC DNA]</scope>
    <source>
        <strain evidence="1 2">BP-284</strain>
    </source>
</reference>
<dbReference type="EMBL" id="JABUKG010000003">
    <property type="protein sequence ID" value="MBY6319968.1"/>
    <property type="molecule type" value="Genomic_DNA"/>
</dbReference>
<sequence length="230" mass="24523">MVAACRNLGDPAHWFRPLRYRDGLALAIIDSIQSTGAHYTSVRNVLDRYRAVRGEAAATDGTEKLLETFDAAGGADQWATTIGNRKPASTRAGASLKATVIEQVARALTAVGVRTAEDLRDAVADRGDGGERYARVKNAWTSVEAQSSGITWNYALMLIGIPGVKADRMVLKFVSDALGRTVTATEAAALVSGAASSMGVDVIDLDHAMWRFASGRLVENFTEPGEPNRA</sequence>
<evidence type="ECO:0008006" key="3">
    <source>
        <dbReference type="Google" id="ProtNLM"/>
    </source>
</evidence>
<protein>
    <recommendedName>
        <fullName evidence="3">Heme peroxidase</fullName>
    </recommendedName>
</protein>
<organism evidence="1 2">
    <name type="scientific">Rhodococcoides kroppenstedtii</name>
    <dbReference type="NCBI Taxonomy" id="293050"/>
    <lineage>
        <taxon>Bacteria</taxon>
        <taxon>Bacillati</taxon>
        <taxon>Actinomycetota</taxon>
        <taxon>Actinomycetes</taxon>
        <taxon>Mycobacteriales</taxon>
        <taxon>Nocardiaceae</taxon>
        <taxon>Rhodococcoides</taxon>
    </lineage>
</organism>
<gene>
    <name evidence="1" type="ORF">HQ605_03935</name>
</gene>
<evidence type="ECO:0000313" key="2">
    <source>
        <dbReference type="Proteomes" id="UP001520140"/>
    </source>
</evidence>
<proteinExistence type="predicted"/>
<name>A0ABS7NPN3_9NOCA</name>
<keyword evidence="2" id="KW-1185">Reference proteome</keyword>
<comment type="caution">
    <text evidence="1">The sequence shown here is derived from an EMBL/GenBank/DDBJ whole genome shotgun (WGS) entry which is preliminary data.</text>
</comment>